<gene>
    <name evidence="1" type="ORF">EJ05DRAFT_508296</name>
</gene>
<evidence type="ECO:0000313" key="1">
    <source>
        <dbReference type="EMBL" id="KAF2761090.1"/>
    </source>
</evidence>
<protein>
    <submittedName>
        <fullName evidence="1">Uncharacterized protein</fullName>
    </submittedName>
</protein>
<proteinExistence type="predicted"/>
<dbReference type="GeneID" id="54489050"/>
<feature type="non-terminal residue" evidence="1">
    <location>
        <position position="73"/>
    </location>
</feature>
<organism evidence="1 2">
    <name type="scientific">Pseudovirgaria hyperparasitica</name>
    <dbReference type="NCBI Taxonomy" id="470096"/>
    <lineage>
        <taxon>Eukaryota</taxon>
        <taxon>Fungi</taxon>
        <taxon>Dikarya</taxon>
        <taxon>Ascomycota</taxon>
        <taxon>Pezizomycotina</taxon>
        <taxon>Dothideomycetes</taxon>
        <taxon>Dothideomycetes incertae sedis</taxon>
        <taxon>Acrospermales</taxon>
        <taxon>Acrospermaceae</taxon>
        <taxon>Pseudovirgaria</taxon>
    </lineage>
</organism>
<accession>A0A6A6WGB9</accession>
<dbReference type="AlphaFoldDB" id="A0A6A6WGB9"/>
<name>A0A6A6WGB9_9PEZI</name>
<dbReference type="EMBL" id="ML996567">
    <property type="protein sequence ID" value="KAF2761090.1"/>
    <property type="molecule type" value="Genomic_DNA"/>
</dbReference>
<evidence type="ECO:0000313" key="2">
    <source>
        <dbReference type="Proteomes" id="UP000799437"/>
    </source>
</evidence>
<dbReference type="PROSITE" id="PS51257">
    <property type="entry name" value="PROKAR_LIPOPROTEIN"/>
    <property type="match status" value="1"/>
</dbReference>
<reference evidence="1" key="1">
    <citation type="journal article" date="2020" name="Stud. Mycol.">
        <title>101 Dothideomycetes genomes: a test case for predicting lifestyles and emergence of pathogens.</title>
        <authorList>
            <person name="Haridas S."/>
            <person name="Albert R."/>
            <person name="Binder M."/>
            <person name="Bloem J."/>
            <person name="Labutti K."/>
            <person name="Salamov A."/>
            <person name="Andreopoulos B."/>
            <person name="Baker S."/>
            <person name="Barry K."/>
            <person name="Bills G."/>
            <person name="Bluhm B."/>
            <person name="Cannon C."/>
            <person name="Castanera R."/>
            <person name="Culley D."/>
            <person name="Daum C."/>
            <person name="Ezra D."/>
            <person name="Gonzalez J."/>
            <person name="Henrissat B."/>
            <person name="Kuo A."/>
            <person name="Liang C."/>
            <person name="Lipzen A."/>
            <person name="Lutzoni F."/>
            <person name="Magnuson J."/>
            <person name="Mondo S."/>
            <person name="Nolan M."/>
            <person name="Ohm R."/>
            <person name="Pangilinan J."/>
            <person name="Park H.-J."/>
            <person name="Ramirez L."/>
            <person name="Alfaro M."/>
            <person name="Sun H."/>
            <person name="Tritt A."/>
            <person name="Yoshinaga Y."/>
            <person name="Zwiers L.-H."/>
            <person name="Turgeon B."/>
            <person name="Goodwin S."/>
            <person name="Spatafora J."/>
            <person name="Crous P."/>
            <person name="Grigoriev I."/>
        </authorList>
    </citation>
    <scope>NUCLEOTIDE SEQUENCE</scope>
    <source>
        <strain evidence="1">CBS 121739</strain>
    </source>
</reference>
<keyword evidence="2" id="KW-1185">Reference proteome</keyword>
<dbReference type="RefSeq" id="XP_033603541.1">
    <property type="nucleotide sequence ID" value="XM_033747996.1"/>
</dbReference>
<sequence length="73" mass="8019">MQLQSPRERVTLRLQRFLYPLSALFSCRPVLSASIIQYAVSHMSSLLASSLKLQVPCVCCVVGSICNYVPSSA</sequence>
<dbReference type="Proteomes" id="UP000799437">
    <property type="component" value="Unassembled WGS sequence"/>
</dbReference>